<dbReference type="FunCoup" id="R7UZL8">
    <property type="interactions" value="55"/>
</dbReference>
<dbReference type="OrthoDB" id="1880105at2759"/>
<dbReference type="EMBL" id="KB298218">
    <property type="protein sequence ID" value="ELU09412.1"/>
    <property type="molecule type" value="Genomic_DNA"/>
</dbReference>
<evidence type="ECO:0000256" key="4">
    <source>
        <dbReference type="ARBA" id="ARBA00022692"/>
    </source>
</evidence>
<protein>
    <recommendedName>
        <fullName evidence="3">Small integral membrane protein 8</fullName>
    </recommendedName>
</protein>
<comment type="subcellular location">
    <subcellularLocation>
        <location evidence="1">Membrane</location>
        <topology evidence="1">Single-pass membrane protein</topology>
    </subcellularLocation>
</comment>
<name>R7UZL8_CAPTE</name>
<reference evidence="10" key="3">
    <citation type="submission" date="2015-06" db="UniProtKB">
        <authorList>
            <consortium name="EnsemblMetazoa"/>
        </authorList>
    </citation>
    <scope>IDENTIFICATION</scope>
</reference>
<keyword evidence="11" id="KW-1185">Reference proteome</keyword>
<evidence type="ECO:0000256" key="6">
    <source>
        <dbReference type="ARBA" id="ARBA00023136"/>
    </source>
</evidence>
<dbReference type="EMBL" id="AMQN01006379">
    <property type="status" value="NOT_ANNOTATED_CDS"/>
    <property type="molecule type" value="Genomic_DNA"/>
</dbReference>
<accession>R7UZL8</accession>
<evidence type="ECO:0000256" key="7">
    <source>
        <dbReference type="SAM" id="MobiDB-lite"/>
    </source>
</evidence>
<dbReference type="Pfam" id="PF14937">
    <property type="entry name" value="DUF4500"/>
    <property type="match status" value="1"/>
</dbReference>
<feature type="compositionally biased region" description="Basic and acidic residues" evidence="7">
    <location>
        <begin position="9"/>
        <end position="18"/>
    </location>
</feature>
<keyword evidence="5 8" id="KW-1133">Transmembrane helix</keyword>
<dbReference type="Proteomes" id="UP000014760">
    <property type="component" value="Unassembled WGS sequence"/>
</dbReference>
<dbReference type="OMA" id="YMHATRE"/>
<evidence type="ECO:0000256" key="1">
    <source>
        <dbReference type="ARBA" id="ARBA00004167"/>
    </source>
</evidence>
<keyword evidence="6 8" id="KW-0472">Membrane</keyword>
<evidence type="ECO:0000256" key="3">
    <source>
        <dbReference type="ARBA" id="ARBA00014451"/>
    </source>
</evidence>
<sequence length="90" mass="10317">MSDSSKNTPPKERFREPGWRSLPSTSLFRAVNPELYIKPNMKVMAIGVALFSGCVAYLAYLNATTDNNKMYMSMDNQGKLQKQYKTSRWD</sequence>
<evidence type="ECO:0000313" key="10">
    <source>
        <dbReference type="EnsemblMetazoa" id="CapteP117465"/>
    </source>
</evidence>
<proteinExistence type="inferred from homology"/>
<dbReference type="HOGENOM" id="CLU_170028_0_0_1"/>
<dbReference type="GO" id="GO:0016020">
    <property type="term" value="C:membrane"/>
    <property type="evidence" value="ECO:0007669"/>
    <property type="project" value="UniProtKB-SubCell"/>
</dbReference>
<dbReference type="AlphaFoldDB" id="R7UZL8"/>
<dbReference type="PANTHER" id="PTHR14274:SF1">
    <property type="entry name" value="SMALL INTEGRAL MEMBRANE PROTEIN 8"/>
    <property type="match status" value="1"/>
</dbReference>
<evidence type="ECO:0000256" key="2">
    <source>
        <dbReference type="ARBA" id="ARBA00009328"/>
    </source>
</evidence>
<evidence type="ECO:0000313" key="11">
    <source>
        <dbReference type="Proteomes" id="UP000014760"/>
    </source>
</evidence>
<feature type="transmembrane region" description="Helical" evidence="8">
    <location>
        <begin position="43"/>
        <end position="63"/>
    </location>
</feature>
<evidence type="ECO:0000256" key="8">
    <source>
        <dbReference type="SAM" id="Phobius"/>
    </source>
</evidence>
<comment type="similarity">
    <text evidence="2">Belongs to the SMIM8 family.</text>
</comment>
<dbReference type="PANTHER" id="PTHR14274">
    <property type="entry name" value="SMALL INTEGRAL MEMBRANE PROTEIN 8"/>
    <property type="match status" value="1"/>
</dbReference>
<dbReference type="InterPro" id="IPR026686">
    <property type="entry name" value="UPF0708"/>
</dbReference>
<evidence type="ECO:0000313" key="9">
    <source>
        <dbReference type="EMBL" id="ELU09412.1"/>
    </source>
</evidence>
<evidence type="ECO:0000256" key="5">
    <source>
        <dbReference type="ARBA" id="ARBA00022989"/>
    </source>
</evidence>
<reference evidence="9 11" key="2">
    <citation type="journal article" date="2013" name="Nature">
        <title>Insights into bilaterian evolution from three spiralian genomes.</title>
        <authorList>
            <person name="Simakov O."/>
            <person name="Marletaz F."/>
            <person name="Cho S.J."/>
            <person name="Edsinger-Gonzales E."/>
            <person name="Havlak P."/>
            <person name="Hellsten U."/>
            <person name="Kuo D.H."/>
            <person name="Larsson T."/>
            <person name="Lv J."/>
            <person name="Arendt D."/>
            <person name="Savage R."/>
            <person name="Osoegawa K."/>
            <person name="de Jong P."/>
            <person name="Grimwood J."/>
            <person name="Chapman J.A."/>
            <person name="Shapiro H."/>
            <person name="Aerts A."/>
            <person name="Otillar R.P."/>
            <person name="Terry A.Y."/>
            <person name="Boore J.L."/>
            <person name="Grigoriev I.V."/>
            <person name="Lindberg D.R."/>
            <person name="Seaver E.C."/>
            <person name="Weisblat D.A."/>
            <person name="Putnam N.H."/>
            <person name="Rokhsar D.S."/>
        </authorList>
    </citation>
    <scope>NUCLEOTIDE SEQUENCE</scope>
    <source>
        <strain evidence="9 11">I ESC-2004</strain>
    </source>
</reference>
<reference evidence="11" key="1">
    <citation type="submission" date="2012-12" db="EMBL/GenBank/DDBJ databases">
        <authorList>
            <person name="Hellsten U."/>
            <person name="Grimwood J."/>
            <person name="Chapman J.A."/>
            <person name="Shapiro H."/>
            <person name="Aerts A."/>
            <person name="Otillar R.P."/>
            <person name="Terry A.Y."/>
            <person name="Boore J.L."/>
            <person name="Simakov O."/>
            <person name="Marletaz F."/>
            <person name="Cho S.-J."/>
            <person name="Edsinger-Gonzales E."/>
            <person name="Havlak P."/>
            <person name="Kuo D.-H."/>
            <person name="Larsson T."/>
            <person name="Lv J."/>
            <person name="Arendt D."/>
            <person name="Savage R."/>
            <person name="Osoegawa K."/>
            <person name="de Jong P."/>
            <person name="Lindberg D.R."/>
            <person name="Seaver E.C."/>
            <person name="Weisblat D.A."/>
            <person name="Putnam N.H."/>
            <person name="Grigoriev I.V."/>
            <person name="Rokhsar D.S."/>
        </authorList>
    </citation>
    <scope>NUCLEOTIDE SEQUENCE</scope>
    <source>
        <strain evidence="11">I ESC-2004</strain>
    </source>
</reference>
<gene>
    <name evidence="9" type="ORF">CAPTEDRAFT_117465</name>
</gene>
<keyword evidence="4 8" id="KW-0812">Transmembrane</keyword>
<organism evidence="9">
    <name type="scientific">Capitella teleta</name>
    <name type="common">Polychaete worm</name>
    <dbReference type="NCBI Taxonomy" id="283909"/>
    <lineage>
        <taxon>Eukaryota</taxon>
        <taxon>Metazoa</taxon>
        <taxon>Spiralia</taxon>
        <taxon>Lophotrochozoa</taxon>
        <taxon>Annelida</taxon>
        <taxon>Polychaeta</taxon>
        <taxon>Sedentaria</taxon>
        <taxon>Scolecida</taxon>
        <taxon>Capitellidae</taxon>
        <taxon>Capitella</taxon>
    </lineage>
</organism>
<feature type="region of interest" description="Disordered" evidence="7">
    <location>
        <begin position="1"/>
        <end position="20"/>
    </location>
</feature>
<dbReference type="EnsemblMetazoa" id="CapteT117465">
    <property type="protein sequence ID" value="CapteP117465"/>
    <property type="gene ID" value="CapteG117465"/>
</dbReference>